<organism evidence="1">
    <name type="scientific">viral metagenome</name>
    <dbReference type="NCBI Taxonomy" id="1070528"/>
    <lineage>
        <taxon>unclassified sequences</taxon>
        <taxon>metagenomes</taxon>
        <taxon>organismal metagenomes</taxon>
    </lineage>
</organism>
<dbReference type="AlphaFoldDB" id="A0A6C0EG62"/>
<dbReference type="EMBL" id="MN738853">
    <property type="protein sequence ID" value="QHT28197.1"/>
    <property type="molecule type" value="Genomic_DNA"/>
</dbReference>
<sequence>MSLRAKLKSYEGKVLMSILLGLGLATLFRKACKGKNCIAFYTPNIKKVENKVFKHGNKCYSYDLESTSCKKTNVKKLSFA</sequence>
<evidence type="ECO:0000313" key="1">
    <source>
        <dbReference type="EMBL" id="QHT28197.1"/>
    </source>
</evidence>
<protein>
    <submittedName>
        <fullName evidence="1">Uncharacterized protein</fullName>
    </submittedName>
</protein>
<accession>A0A6C0EG62</accession>
<proteinExistence type="predicted"/>
<reference evidence="1" key="1">
    <citation type="journal article" date="2020" name="Nature">
        <title>Giant virus diversity and host interactions through global metagenomics.</title>
        <authorList>
            <person name="Schulz F."/>
            <person name="Roux S."/>
            <person name="Paez-Espino D."/>
            <person name="Jungbluth S."/>
            <person name="Walsh D.A."/>
            <person name="Denef V.J."/>
            <person name="McMahon K.D."/>
            <person name="Konstantinidis K.T."/>
            <person name="Eloe-Fadrosh E.A."/>
            <person name="Kyrpides N.C."/>
            <person name="Woyke T."/>
        </authorList>
    </citation>
    <scope>NUCLEOTIDE SEQUENCE</scope>
    <source>
        <strain evidence="1">GVMAG-M-3300001348-25</strain>
    </source>
</reference>
<name>A0A6C0EG62_9ZZZZ</name>